<dbReference type="Gene3D" id="1.25.40.10">
    <property type="entry name" value="Tetratricopeptide repeat domain"/>
    <property type="match status" value="4"/>
</dbReference>
<evidence type="ECO:0000256" key="2">
    <source>
        <dbReference type="PROSITE-ProRule" id="PRU00708"/>
    </source>
</evidence>
<dbReference type="InterPro" id="IPR011990">
    <property type="entry name" value="TPR-like_helical_dom_sf"/>
</dbReference>
<keyword evidence="1" id="KW-0677">Repeat</keyword>
<dbReference type="PROSITE" id="PS51375">
    <property type="entry name" value="PPR"/>
    <property type="match status" value="4"/>
</dbReference>
<gene>
    <name evidence="3" type="ORF">Syun_003567</name>
</gene>
<feature type="repeat" description="PPR" evidence="2">
    <location>
        <begin position="187"/>
        <end position="221"/>
    </location>
</feature>
<dbReference type="Pfam" id="PF13041">
    <property type="entry name" value="PPR_2"/>
    <property type="match status" value="1"/>
</dbReference>
<feature type="repeat" description="PPR" evidence="2">
    <location>
        <begin position="156"/>
        <end position="186"/>
    </location>
</feature>
<dbReference type="FunFam" id="1.25.40.10:FF:000090">
    <property type="entry name" value="Pentatricopeptide repeat-containing protein, chloroplastic"/>
    <property type="match status" value="1"/>
</dbReference>
<accession>A0AAP0L2E2</accession>
<dbReference type="AlphaFoldDB" id="A0AAP0L2E2"/>
<dbReference type="EMBL" id="JBBNAF010000002">
    <property type="protein sequence ID" value="KAK9162665.1"/>
    <property type="molecule type" value="Genomic_DNA"/>
</dbReference>
<reference evidence="3 4" key="1">
    <citation type="submission" date="2024-01" db="EMBL/GenBank/DDBJ databases">
        <title>Genome assemblies of Stephania.</title>
        <authorList>
            <person name="Yang L."/>
        </authorList>
    </citation>
    <scope>NUCLEOTIDE SEQUENCE [LARGE SCALE GENOMIC DNA]</scope>
    <source>
        <strain evidence="3">YNDBR</strain>
        <tissue evidence="3">Leaf</tissue>
    </source>
</reference>
<comment type="caution">
    <text evidence="3">The sequence shown here is derived from an EMBL/GenBank/DDBJ whole genome shotgun (WGS) entry which is preliminary data.</text>
</comment>
<feature type="repeat" description="PPR" evidence="2">
    <location>
        <begin position="249"/>
        <end position="283"/>
    </location>
</feature>
<dbReference type="InterPro" id="IPR002885">
    <property type="entry name" value="PPR_rpt"/>
</dbReference>
<dbReference type="Pfam" id="PF20431">
    <property type="entry name" value="E_motif"/>
    <property type="match status" value="1"/>
</dbReference>
<evidence type="ECO:0000313" key="4">
    <source>
        <dbReference type="Proteomes" id="UP001420932"/>
    </source>
</evidence>
<dbReference type="InterPro" id="IPR046960">
    <property type="entry name" value="PPR_At4g14850-like_plant"/>
</dbReference>
<evidence type="ECO:0000313" key="3">
    <source>
        <dbReference type="EMBL" id="KAK9162665.1"/>
    </source>
</evidence>
<evidence type="ECO:0008006" key="5">
    <source>
        <dbReference type="Google" id="ProtNLM"/>
    </source>
</evidence>
<dbReference type="PANTHER" id="PTHR47926">
    <property type="entry name" value="PENTATRICOPEPTIDE REPEAT-CONTAINING PROTEIN"/>
    <property type="match status" value="1"/>
</dbReference>
<sequence length="535" mass="60173">MTTAEKCVVGFFQPIVALIQNLSTMRDLKQAQALITKTGLTAHSLILAKLLTFSALSPSGSLQYATAIFNNSPITNSFHFNTMIRAYSHSVSPIKAIHLYNQMHFSDVRTDSFTYPFVLRACTRAAHCVVFDQEEVFGRKGAEIHGEIVQLGHLCDGFVQNSLVHMYSQCGSFENARSLFDEMSERTVASWNVMIAGYDQAGEFELANSLFARMPERNVVSWNARIARFVKLGDVKGGRNAFDEMPQRDGVSWNSMIAGYIQVKDYKEALVLFREMWSAGVEVTEITLVSVLGLCAETGELVIGKEIHNFLKEKQFEIEGFLGSALVDMYAKCGSLNSALEVFNEMKVKHVSCWNAIIMALAVHGKSEEALELFSIMEEKYDEAVPNRITFIAVFIACSHKGLVEEGRQFFRRMVNEYKIKPDMKHLGASWGLLGEARQVVQTMPFEANSVLWRTLLGACRVYRNVELAEEAFKKISMLETPQDGDCVLLSNIYAEMGRWVDVERLRNEMIELEVLKRPGSSFIESNNVELGNML</sequence>
<organism evidence="3 4">
    <name type="scientific">Stephania yunnanensis</name>
    <dbReference type="NCBI Taxonomy" id="152371"/>
    <lineage>
        <taxon>Eukaryota</taxon>
        <taxon>Viridiplantae</taxon>
        <taxon>Streptophyta</taxon>
        <taxon>Embryophyta</taxon>
        <taxon>Tracheophyta</taxon>
        <taxon>Spermatophyta</taxon>
        <taxon>Magnoliopsida</taxon>
        <taxon>Ranunculales</taxon>
        <taxon>Menispermaceae</taxon>
        <taxon>Menispermoideae</taxon>
        <taxon>Cissampelideae</taxon>
        <taxon>Stephania</taxon>
    </lineage>
</organism>
<dbReference type="GO" id="GO:0003723">
    <property type="term" value="F:RNA binding"/>
    <property type="evidence" value="ECO:0007669"/>
    <property type="project" value="InterPro"/>
</dbReference>
<keyword evidence="4" id="KW-1185">Reference proteome</keyword>
<feature type="repeat" description="PPR" evidence="2">
    <location>
        <begin position="350"/>
        <end position="380"/>
    </location>
</feature>
<dbReference type="Pfam" id="PF01535">
    <property type="entry name" value="PPR"/>
    <property type="match status" value="7"/>
</dbReference>
<evidence type="ECO:0000256" key="1">
    <source>
        <dbReference type="ARBA" id="ARBA00022737"/>
    </source>
</evidence>
<dbReference type="Proteomes" id="UP001420932">
    <property type="component" value="Unassembled WGS sequence"/>
</dbReference>
<proteinExistence type="predicted"/>
<dbReference type="InterPro" id="IPR046848">
    <property type="entry name" value="E_motif"/>
</dbReference>
<protein>
    <recommendedName>
        <fullName evidence="5">Pentatricopeptide repeat-containing protein</fullName>
    </recommendedName>
</protein>
<dbReference type="NCBIfam" id="TIGR00756">
    <property type="entry name" value="PPR"/>
    <property type="match status" value="4"/>
</dbReference>
<dbReference type="FunFam" id="1.25.40.10:FF:000344">
    <property type="entry name" value="Pentatricopeptide repeat-containing protein"/>
    <property type="match status" value="1"/>
</dbReference>
<dbReference type="GO" id="GO:0009451">
    <property type="term" value="P:RNA modification"/>
    <property type="evidence" value="ECO:0007669"/>
    <property type="project" value="InterPro"/>
</dbReference>
<name>A0AAP0L2E2_9MAGN</name>